<dbReference type="Pfam" id="PF03781">
    <property type="entry name" value="FGE-sulfatase"/>
    <property type="match status" value="1"/>
</dbReference>
<dbReference type="InterPro" id="IPR016187">
    <property type="entry name" value="CTDL_fold"/>
</dbReference>
<feature type="region of interest" description="Disordered" evidence="1">
    <location>
        <begin position="1"/>
        <end position="20"/>
    </location>
</feature>
<evidence type="ECO:0000256" key="1">
    <source>
        <dbReference type="SAM" id="MobiDB-lite"/>
    </source>
</evidence>
<dbReference type="InterPro" id="IPR051043">
    <property type="entry name" value="Sulfatase_Mod_Factor_Kinase"/>
</dbReference>
<reference evidence="3 4" key="1">
    <citation type="submission" date="2021-01" db="EMBL/GenBank/DDBJ databases">
        <title>Azospirillum sp. YIM DDC1 draft genome.</title>
        <authorList>
            <person name="Wang Y.-X."/>
        </authorList>
    </citation>
    <scope>NUCLEOTIDE SEQUENCE [LARGE SCALE GENOMIC DNA]</scope>
    <source>
        <strain evidence="3 4">YIM DDC1</strain>
    </source>
</reference>
<evidence type="ECO:0000313" key="3">
    <source>
        <dbReference type="EMBL" id="MBK4722106.1"/>
    </source>
</evidence>
<dbReference type="Proteomes" id="UP000654452">
    <property type="component" value="Unassembled WGS sequence"/>
</dbReference>
<dbReference type="PANTHER" id="PTHR23150:SF19">
    <property type="entry name" value="FORMYLGLYCINE-GENERATING ENZYME"/>
    <property type="match status" value="1"/>
</dbReference>
<dbReference type="RefSeq" id="WP_200486707.1">
    <property type="nucleotide sequence ID" value="NZ_JAEPIV010000020.1"/>
</dbReference>
<dbReference type="SUPFAM" id="SSF56436">
    <property type="entry name" value="C-type lectin-like"/>
    <property type="match status" value="1"/>
</dbReference>
<gene>
    <name evidence="3" type="ORF">JJL56_24950</name>
</gene>
<organism evidence="3 4">
    <name type="scientific">Azospirillum aestuarii</name>
    <dbReference type="NCBI Taxonomy" id="2802052"/>
    <lineage>
        <taxon>Bacteria</taxon>
        <taxon>Pseudomonadati</taxon>
        <taxon>Pseudomonadota</taxon>
        <taxon>Alphaproteobacteria</taxon>
        <taxon>Rhodospirillales</taxon>
        <taxon>Azospirillaceae</taxon>
        <taxon>Azospirillum</taxon>
    </lineage>
</organism>
<accession>A0ABS1I4W0</accession>
<dbReference type="EMBL" id="JAEPIV010000020">
    <property type="protein sequence ID" value="MBK4722106.1"/>
    <property type="molecule type" value="Genomic_DNA"/>
</dbReference>
<dbReference type="InterPro" id="IPR042095">
    <property type="entry name" value="SUMF_sf"/>
</dbReference>
<sequence length="295" mass="32539">MSRSGTSGRHPLADGHPPDWASGWGQDRYGVFVTLTVDDATQRMRWIPPGTFRMGSPEDEPGRWEDEGPRHAVTLTRGFWLFDTPCTQRLWGAVMADNPSRFRSPDRPVDNVSWNDVQGFLKRLNGRIPGLSLGLPTEAQWEHACRAGTETALYSGAIAIEGENNAPALDAVAWYGGNSGVGFELDDGHDSSGWPEKQYPHTRAGTHPVGRKQPNPWGLHDMLGNVCEWCADGWRDYTADAVTDPRGPETDDAERVLRGGSWILDARFVRGAIRRRFAPDARGVLFGFRCASGPA</sequence>
<dbReference type="PANTHER" id="PTHR23150">
    <property type="entry name" value="SULFATASE MODIFYING FACTOR 1, 2"/>
    <property type="match status" value="1"/>
</dbReference>
<name>A0ABS1I4W0_9PROT</name>
<evidence type="ECO:0000259" key="2">
    <source>
        <dbReference type="Pfam" id="PF03781"/>
    </source>
</evidence>
<protein>
    <submittedName>
        <fullName evidence="3">Formylglycine-generating enzyme family protein</fullName>
    </submittedName>
</protein>
<evidence type="ECO:0000313" key="4">
    <source>
        <dbReference type="Proteomes" id="UP000654452"/>
    </source>
</evidence>
<dbReference type="Gene3D" id="3.90.1580.10">
    <property type="entry name" value="paralog of FGE (formylglycine-generating enzyme)"/>
    <property type="match status" value="1"/>
</dbReference>
<dbReference type="InterPro" id="IPR005532">
    <property type="entry name" value="SUMF_dom"/>
</dbReference>
<feature type="domain" description="Sulfatase-modifying factor enzyme-like" evidence="2">
    <location>
        <begin position="43"/>
        <end position="291"/>
    </location>
</feature>
<keyword evidence="4" id="KW-1185">Reference proteome</keyword>
<comment type="caution">
    <text evidence="3">The sequence shown here is derived from an EMBL/GenBank/DDBJ whole genome shotgun (WGS) entry which is preliminary data.</text>
</comment>
<proteinExistence type="predicted"/>